<dbReference type="InterPro" id="IPR000073">
    <property type="entry name" value="AB_hydrolase_1"/>
</dbReference>
<comment type="caution">
    <text evidence="2">The sequence shown here is derived from an EMBL/GenBank/DDBJ whole genome shotgun (WGS) entry which is preliminary data.</text>
</comment>
<dbReference type="InterPro" id="IPR029058">
    <property type="entry name" value="AB_hydrolase_fold"/>
</dbReference>
<accession>A0AAW9MXW3</accession>
<evidence type="ECO:0000313" key="3">
    <source>
        <dbReference type="Proteomes" id="UP001357733"/>
    </source>
</evidence>
<protein>
    <submittedName>
        <fullName evidence="2">Alpha/beta fold hydrolase</fullName>
    </submittedName>
</protein>
<dbReference type="Pfam" id="PF00561">
    <property type="entry name" value="Abhydrolase_1"/>
    <property type="match status" value="1"/>
</dbReference>
<sequence>MKKKTKKILIILLFTILFLSASFIIFIGKNVFDGFSNIVTREETIKNRNTYYEKSYKEFKKLNDVKEIKIESSKFNHHIPAILVRKENNQDLAILIHGLGGTKESMTHQAKVFLDLGFDVLIPDQRNSGDNISKYNTFGVLESFDILDCLNYAKSIYDGKILLFGESAGGAGALIAASRDDSLISYLILDCPVSDANKMMEKELKKIEEKEGVPVSFMRFSGDIYTRIKLGYSFSDFDTTKWIKESNFRKPTLFINSQIDKVTPYQMAVDIFDSLPGDKKELKTIKDYGHAELAREDSKVFKKIISGFLEKYK</sequence>
<dbReference type="SUPFAM" id="SSF53474">
    <property type="entry name" value="alpha/beta-Hydrolases"/>
    <property type="match status" value="1"/>
</dbReference>
<keyword evidence="3" id="KW-1185">Reference proteome</keyword>
<dbReference type="GO" id="GO:0016787">
    <property type="term" value="F:hydrolase activity"/>
    <property type="evidence" value="ECO:0007669"/>
    <property type="project" value="UniProtKB-KW"/>
</dbReference>
<dbReference type="PANTHER" id="PTHR43358:SF4">
    <property type="entry name" value="ALPHA_BETA HYDROLASE FOLD-1 DOMAIN-CONTAINING PROTEIN"/>
    <property type="match status" value="1"/>
</dbReference>
<evidence type="ECO:0000313" key="2">
    <source>
        <dbReference type="EMBL" id="MEB3429344.1"/>
    </source>
</evidence>
<dbReference type="InterPro" id="IPR052920">
    <property type="entry name" value="DNA-binding_regulatory"/>
</dbReference>
<keyword evidence="2" id="KW-0378">Hydrolase</keyword>
<dbReference type="AlphaFoldDB" id="A0AAW9MXW3"/>
<reference evidence="2 3" key="1">
    <citation type="submission" date="2024-01" db="EMBL/GenBank/DDBJ databases">
        <title>Complete genome sequence of Citroniella saccharovorans strain M6.X9, isolated from human fecal sample.</title>
        <authorList>
            <person name="Cheng G."/>
            <person name="Westerholm M."/>
            <person name="Schnurer A."/>
        </authorList>
    </citation>
    <scope>NUCLEOTIDE SEQUENCE [LARGE SCALE GENOMIC DNA]</scope>
    <source>
        <strain evidence="2 3">DSM 29873</strain>
    </source>
</reference>
<name>A0AAW9MXW3_9FIRM</name>
<dbReference type="Gene3D" id="3.40.50.1820">
    <property type="entry name" value="alpha/beta hydrolase"/>
    <property type="match status" value="1"/>
</dbReference>
<feature type="domain" description="AB hydrolase-1" evidence="1">
    <location>
        <begin position="94"/>
        <end position="200"/>
    </location>
</feature>
<dbReference type="EMBL" id="JAYKOT010000003">
    <property type="protein sequence ID" value="MEB3429344.1"/>
    <property type="molecule type" value="Genomic_DNA"/>
</dbReference>
<organism evidence="2 3">
    <name type="scientific">Citroniella saccharovorans</name>
    <dbReference type="NCBI Taxonomy" id="2053367"/>
    <lineage>
        <taxon>Bacteria</taxon>
        <taxon>Bacillati</taxon>
        <taxon>Bacillota</taxon>
        <taxon>Tissierellia</taxon>
        <taxon>Tissierellales</taxon>
        <taxon>Peptoniphilaceae</taxon>
        <taxon>Citroniella</taxon>
    </lineage>
</organism>
<evidence type="ECO:0000259" key="1">
    <source>
        <dbReference type="Pfam" id="PF00561"/>
    </source>
</evidence>
<dbReference type="PANTHER" id="PTHR43358">
    <property type="entry name" value="ALPHA/BETA-HYDROLASE"/>
    <property type="match status" value="1"/>
</dbReference>
<dbReference type="RefSeq" id="WP_324619540.1">
    <property type="nucleotide sequence ID" value="NZ_JAYKOT010000003.1"/>
</dbReference>
<dbReference type="Proteomes" id="UP001357733">
    <property type="component" value="Unassembled WGS sequence"/>
</dbReference>
<gene>
    <name evidence="2" type="ORF">VLK81_04825</name>
</gene>
<proteinExistence type="predicted"/>